<dbReference type="EMBL" id="JAGDYL010000034">
    <property type="protein sequence ID" value="MBO1806461.1"/>
    <property type="molecule type" value="Genomic_DNA"/>
</dbReference>
<dbReference type="RefSeq" id="WP_208046917.1">
    <property type="nucleotide sequence ID" value="NZ_JAGDYL010000034.1"/>
</dbReference>
<accession>A0A939LYI3</accession>
<gene>
    <name evidence="1" type="ORF">J4H91_14235</name>
</gene>
<comment type="caution">
    <text evidence="1">The sequence shown here is derived from an EMBL/GenBank/DDBJ whole genome shotgun (WGS) entry which is preliminary data.</text>
</comment>
<evidence type="ECO:0000313" key="1">
    <source>
        <dbReference type="EMBL" id="MBO1806461.1"/>
    </source>
</evidence>
<keyword evidence="2" id="KW-1185">Reference proteome</keyword>
<evidence type="ECO:0000313" key="2">
    <source>
        <dbReference type="Proteomes" id="UP000664398"/>
    </source>
</evidence>
<dbReference type="Proteomes" id="UP000664398">
    <property type="component" value="Unassembled WGS sequence"/>
</dbReference>
<reference evidence="1" key="1">
    <citation type="submission" date="2021-03" db="EMBL/GenBank/DDBJ databases">
        <title>Leucobacter chromiisoli sp. nov., isolated from chromium-containing soil of chemical plant.</title>
        <authorList>
            <person name="Xu Z."/>
        </authorList>
    </citation>
    <scope>NUCLEOTIDE SEQUENCE</scope>
    <source>
        <strain evidence="1">A2</strain>
    </source>
</reference>
<name>A0A939LYI3_9MICO</name>
<organism evidence="1 2">
    <name type="scientific">Leucobacter ruminantium</name>
    <dbReference type="NCBI Taxonomy" id="1289170"/>
    <lineage>
        <taxon>Bacteria</taxon>
        <taxon>Bacillati</taxon>
        <taxon>Actinomycetota</taxon>
        <taxon>Actinomycetes</taxon>
        <taxon>Micrococcales</taxon>
        <taxon>Microbacteriaceae</taxon>
        <taxon>Leucobacter</taxon>
    </lineage>
</organism>
<dbReference type="AlphaFoldDB" id="A0A939LYI3"/>
<protein>
    <submittedName>
        <fullName evidence="1">Uncharacterized protein</fullName>
    </submittedName>
</protein>
<sequence length="105" mass="11952">MSKREEIRAHVLNALATKLGDVVSTSSELSLVYEFSGEVDGRPLRVVVKQFPAGENPETYGGREKWSVELFGEDGELDRFHNPEDSLELAFDMVNWDKVKDYFVK</sequence>
<proteinExistence type="predicted"/>